<dbReference type="InterPro" id="IPR036388">
    <property type="entry name" value="WH-like_DNA-bd_sf"/>
</dbReference>
<keyword evidence="2" id="KW-0067">ATP-binding</keyword>
<comment type="caution">
    <text evidence="4">The sequence shown here is derived from an EMBL/GenBank/DDBJ whole genome shotgun (WGS) entry which is preliminary data.</text>
</comment>
<dbReference type="SUPFAM" id="SSF52540">
    <property type="entry name" value="P-loop containing nucleoside triphosphate hydrolases"/>
    <property type="match status" value="1"/>
</dbReference>
<proteinExistence type="predicted"/>
<dbReference type="PRINTS" id="PR00038">
    <property type="entry name" value="HTHLUXR"/>
</dbReference>
<dbReference type="Proteomes" id="UP000634229">
    <property type="component" value="Unassembled WGS sequence"/>
</dbReference>
<gene>
    <name evidence="4" type="ORF">JK363_26865</name>
</gene>
<keyword evidence="1" id="KW-0547">Nucleotide-binding</keyword>
<dbReference type="CDD" id="cd06170">
    <property type="entry name" value="LuxR_C_like"/>
    <property type="match status" value="1"/>
</dbReference>
<feature type="domain" description="HTH luxR-type" evidence="3">
    <location>
        <begin position="863"/>
        <end position="928"/>
    </location>
</feature>
<dbReference type="PROSITE" id="PS50043">
    <property type="entry name" value="HTH_LUXR_2"/>
    <property type="match status" value="1"/>
</dbReference>
<reference evidence="4 5" key="1">
    <citation type="submission" date="2021-01" db="EMBL/GenBank/DDBJ databases">
        <title>WGS of actinomycetes isolated from Thailand.</title>
        <authorList>
            <person name="Thawai C."/>
        </authorList>
    </citation>
    <scope>NUCLEOTIDE SEQUENCE [LARGE SCALE GENOMIC DNA]</scope>
    <source>
        <strain evidence="4 5">CA1R205</strain>
    </source>
</reference>
<dbReference type="PANTHER" id="PTHR16305:SF35">
    <property type="entry name" value="TRANSCRIPTIONAL ACTIVATOR DOMAIN"/>
    <property type="match status" value="1"/>
</dbReference>
<dbReference type="SMART" id="SM00421">
    <property type="entry name" value="HTH_LUXR"/>
    <property type="match status" value="1"/>
</dbReference>
<dbReference type="InterPro" id="IPR027417">
    <property type="entry name" value="P-loop_NTPase"/>
</dbReference>
<dbReference type="Pfam" id="PF00196">
    <property type="entry name" value="GerE"/>
    <property type="match status" value="1"/>
</dbReference>
<dbReference type="Pfam" id="PF13191">
    <property type="entry name" value="AAA_16"/>
    <property type="match status" value="1"/>
</dbReference>
<keyword evidence="5" id="KW-1185">Reference proteome</keyword>
<dbReference type="RefSeq" id="WP_201877926.1">
    <property type="nucleotide sequence ID" value="NZ_JAERRF010000018.1"/>
</dbReference>
<evidence type="ECO:0000256" key="1">
    <source>
        <dbReference type="ARBA" id="ARBA00022741"/>
    </source>
</evidence>
<dbReference type="InterPro" id="IPR011990">
    <property type="entry name" value="TPR-like_helical_dom_sf"/>
</dbReference>
<dbReference type="InterPro" id="IPR041664">
    <property type="entry name" value="AAA_16"/>
</dbReference>
<name>A0ABS1NJS8_9ACTN</name>
<dbReference type="Gene3D" id="1.10.10.10">
    <property type="entry name" value="Winged helix-like DNA-binding domain superfamily/Winged helix DNA-binding domain"/>
    <property type="match status" value="1"/>
</dbReference>
<evidence type="ECO:0000259" key="3">
    <source>
        <dbReference type="PROSITE" id="PS50043"/>
    </source>
</evidence>
<organism evidence="4 5">
    <name type="scientific">Streptomyces coffeae</name>
    <dbReference type="NCBI Taxonomy" id="621382"/>
    <lineage>
        <taxon>Bacteria</taxon>
        <taxon>Bacillati</taxon>
        <taxon>Actinomycetota</taxon>
        <taxon>Actinomycetes</taxon>
        <taxon>Kitasatosporales</taxon>
        <taxon>Streptomycetaceae</taxon>
        <taxon>Streptomyces</taxon>
    </lineage>
</organism>
<accession>A0ABS1NJS8</accession>
<evidence type="ECO:0000313" key="5">
    <source>
        <dbReference type="Proteomes" id="UP000634229"/>
    </source>
</evidence>
<sequence>MLVQRESELTVLRQALRQAESGEGALLLLEGETGAGTTVLLRELAQLAEDSGACVLRSSGAQGERDLPLGVVRQWALPLLTSPEDVVPAPSRALLGAVEDGSGVHEVIGVDVLTPVLYGLYILMVGLSGNQTVVLVIDDLHWADEPSLRALAFLAARLNGTRVLIGVVVHDWEGTRDPHLLEIMGAATHRLRAEPLPKEATAKLLSSWLGDGCATAFALACHDVTGGNPKELRVLLDRAVGQRLRGTAAEVARVRDLGASLQAERMLLRLRRDPAIAAFAKAVVVLADQATEELVERLSGVSRQDSRAAQAALRKALVRGGSGRLAFRDPAMTQAIAESLGAEEYSRLHRSAAALLEECGAEPEEIAAQLVHVAELPDRWEIAQLRAAAVAARRRGAPEDAVRYLRQALLDLSVDGRKRAEQLAELAVAELEAESDSAVRHLAQAARLMPDHRRRAAVLSWAPPHVVGRDTQLAELVREVSGRYGAPETLHGDDRELALRMEARSRYAGIQDPAVLASAGERLMALGDTTPVGIGERELRMVLLHSAVLSGQVGCRDVVRMARQVLDHQPTNSLQLSSALLTLPWVLFAADAGDAAASWLDAALAHVRRQGPPTLIAIAEAQSGLVLLGRGQVATARESALRAVALADRDVPESMETAAFSLGAVAVEQRDLTLAGQAVEMTAPYGDLLMFALRRHLRGELAAARGDLPAARAQFLDCGRLLDRAGWLNPAVSPWQVSAALIHHRLGRTADAAELAEDTHRRAEAWGAPTVLGRALRVRGTVTDGPQGTVWMRQAVEVLQDVGTTLELSRALIALGKRLQHTTAPAEGERLLTRGRRLAEQVQRSGSGARDRGLVGAAAAASAPMVRSVLTPGEATVAEFAARGHSNQEIADRLEISKRAVEKHLTRSYRKLGIEGRSALAAALAGESRSA</sequence>
<dbReference type="InterPro" id="IPR000792">
    <property type="entry name" value="Tscrpt_reg_LuxR_C"/>
</dbReference>
<protein>
    <submittedName>
        <fullName evidence="4">AAA family ATPase</fullName>
    </submittedName>
</protein>
<dbReference type="EMBL" id="JAERRF010000018">
    <property type="protein sequence ID" value="MBL1100230.1"/>
    <property type="molecule type" value="Genomic_DNA"/>
</dbReference>
<dbReference type="PANTHER" id="PTHR16305">
    <property type="entry name" value="TESTICULAR SOLUBLE ADENYLYL CYCLASE"/>
    <property type="match status" value="1"/>
</dbReference>
<evidence type="ECO:0000313" key="4">
    <source>
        <dbReference type="EMBL" id="MBL1100230.1"/>
    </source>
</evidence>
<evidence type="ECO:0000256" key="2">
    <source>
        <dbReference type="ARBA" id="ARBA00022840"/>
    </source>
</evidence>
<dbReference type="Gene3D" id="1.25.40.10">
    <property type="entry name" value="Tetratricopeptide repeat domain"/>
    <property type="match status" value="1"/>
</dbReference>
<dbReference type="SUPFAM" id="SSF46894">
    <property type="entry name" value="C-terminal effector domain of the bipartite response regulators"/>
    <property type="match status" value="1"/>
</dbReference>
<dbReference type="InterPro" id="IPR016032">
    <property type="entry name" value="Sig_transdc_resp-reg_C-effctor"/>
</dbReference>